<evidence type="ECO:0000313" key="3">
    <source>
        <dbReference type="Proteomes" id="UP000054270"/>
    </source>
</evidence>
<dbReference type="EMBL" id="KN817602">
    <property type="protein sequence ID" value="KJA17526.1"/>
    <property type="molecule type" value="Genomic_DNA"/>
</dbReference>
<sequence>MERQFLVKPQGLFRVDAPKPLVDTESESEYMPSDLEEEDSEADANNADPATKENGNNGEDSDDYNDANTSMDSYGKAVKAKVGLKGSGMPDFIVAKAGLGGKPDMALLIFEVKKANAYRGYGRTSLCMYMYRAHRKTRSPHLAGLLVCGGETEVYELDKKVLARMMKQDMSPWKCQRIFTTAEAEFNNYINKIATFHWDNE</sequence>
<evidence type="ECO:0000313" key="2">
    <source>
        <dbReference type="EMBL" id="KJA17526.1"/>
    </source>
</evidence>
<gene>
    <name evidence="2" type="ORF">HYPSUDRAFT_57662</name>
</gene>
<feature type="compositionally biased region" description="Acidic residues" evidence="1">
    <location>
        <begin position="24"/>
        <end position="42"/>
    </location>
</feature>
<feature type="region of interest" description="Disordered" evidence="1">
    <location>
        <begin position="1"/>
        <end position="70"/>
    </location>
</feature>
<keyword evidence="3" id="KW-1185">Reference proteome</keyword>
<accession>A0A0D2NLI3</accession>
<dbReference type="Proteomes" id="UP000054270">
    <property type="component" value="Unassembled WGS sequence"/>
</dbReference>
<name>A0A0D2NLI3_HYPSF</name>
<organism evidence="2 3">
    <name type="scientific">Hypholoma sublateritium (strain FD-334 SS-4)</name>
    <dbReference type="NCBI Taxonomy" id="945553"/>
    <lineage>
        <taxon>Eukaryota</taxon>
        <taxon>Fungi</taxon>
        <taxon>Dikarya</taxon>
        <taxon>Basidiomycota</taxon>
        <taxon>Agaricomycotina</taxon>
        <taxon>Agaricomycetes</taxon>
        <taxon>Agaricomycetidae</taxon>
        <taxon>Agaricales</taxon>
        <taxon>Agaricineae</taxon>
        <taxon>Strophariaceae</taxon>
        <taxon>Hypholoma</taxon>
    </lineage>
</organism>
<protein>
    <submittedName>
        <fullName evidence="2">Uncharacterized protein</fullName>
    </submittedName>
</protein>
<proteinExistence type="predicted"/>
<reference evidence="3" key="1">
    <citation type="submission" date="2014-04" db="EMBL/GenBank/DDBJ databases">
        <title>Evolutionary Origins and Diversification of the Mycorrhizal Mutualists.</title>
        <authorList>
            <consortium name="DOE Joint Genome Institute"/>
            <consortium name="Mycorrhizal Genomics Consortium"/>
            <person name="Kohler A."/>
            <person name="Kuo A."/>
            <person name="Nagy L.G."/>
            <person name="Floudas D."/>
            <person name="Copeland A."/>
            <person name="Barry K.W."/>
            <person name="Cichocki N."/>
            <person name="Veneault-Fourrey C."/>
            <person name="LaButti K."/>
            <person name="Lindquist E.A."/>
            <person name="Lipzen A."/>
            <person name="Lundell T."/>
            <person name="Morin E."/>
            <person name="Murat C."/>
            <person name="Riley R."/>
            <person name="Ohm R."/>
            <person name="Sun H."/>
            <person name="Tunlid A."/>
            <person name="Henrissat B."/>
            <person name="Grigoriev I.V."/>
            <person name="Hibbett D.S."/>
            <person name="Martin F."/>
        </authorList>
    </citation>
    <scope>NUCLEOTIDE SEQUENCE [LARGE SCALE GENOMIC DNA]</scope>
    <source>
        <strain evidence="3">FD-334 SS-4</strain>
    </source>
</reference>
<dbReference type="AlphaFoldDB" id="A0A0D2NLI3"/>
<evidence type="ECO:0000256" key="1">
    <source>
        <dbReference type="SAM" id="MobiDB-lite"/>
    </source>
</evidence>